<keyword evidence="8" id="KW-1185">Reference proteome</keyword>
<dbReference type="AlphaFoldDB" id="A0A327X3I4"/>
<keyword evidence="4 6" id="KW-1133">Transmembrane helix</keyword>
<evidence type="ECO:0000256" key="1">
    <source>
        <dbReference type="ARBA" id="ARBA00004651"/>
    </source>
</evidence>
<feature type="transmembrane region" description="Helical" evidence="6">
    <location>
        <begin position="57"/>
        <end position="75"/>
    </location>
</feature>
<sequence length="330" mass="37398">MQSNGFVPQRSYPRTKKIVFWAKIGILLLIVSYIFITVTRQQHDFQSAWGYWQNANWLSFSAFLLLLLTPVNWLLEALKWQILVRRVEPITLGEATQGVLAGLAMGFALPAQLGDTAGRLLSLRSDQRWEGIGAALVSGGMQFFAALFFGTVALFVQLQVGAKEMPMAQWALFWLLLLTLLLGGLAGWFRHRLAHLPFRWMQRWEKYWAVAAHYTTAELWLAFGAASLRYLTFSLQFYLAMTLFEIHLPARETATGIGLVYLGKTIIPAFNLLSDLGVREATSMWVFGQWQVPATQILSATLTLWLINILAPVLVGLFWVWKLKLTNRSS</sequence>
<reference evidence="7 8" key="1">
    <citation type="submission" date="2018-06" db="EMBL/GenBank/DDBJ databases">
        <title>Genomic Encyclopedia of Archaeal and Bacterial Type Strains, Phase II (KMG-II): from individual species to whole genera.</title>
        <authorList>
            <person name="Goeker M."/>
        </authorList>
    </citation>
    <scope>NUCLEOTIDE SEQUENCE [LARGE SCALE GENOMIC DNA]</scope>
    <source>
        <strain evidence="7 8">DSM 21851</strain>
    </source>
</reference>
<dbReference type="GO" id="GO:0005886">
    <property type="term" value="C:plasma membrane"/>
    <property type="evidence" value="ECO:0007669"/>
    <property type="project" value="UniProtKB-SubCell"/>
</dbReference>
<accession>A0A327X3I4</accession>
<evidence type="ECO:0000256" key="2">
    <source>
        <dbReference type="ARBA" id="ARBA00022475"/>
    </source>
</evidence>
<keyword evidence="2" id="KW-1003">Cell membrane</keyword>
<evidence type="ECO:0000313" key="8">
    <source>
        <dbReference type="Proteomes" id="UP000248790"/>
    </source>
</evidence>
<evidence type="ECO:0000256" key="5">
    <source>
        <dbReference type="ARBA" id="ARBA00023136"/>
    </source>
</evidence>
<dbReference type="InterPro" id="IPR022791">
    <property type="entry name" value="L-PG_synthase/AglD"/>
</dbReference>
<dbReference type="Proteomes" id="UP000248790">
    <property type="component" value="Unassembled WGS sequence"/>
</dbReference>
<keyword evidence="5 6" id="KW-0472">Membrane</keyword>
<protein>
    <submittedName>
        <fullName evidence="7">Lysylphosphatidylglycerol synthase-like protein</fullName>
    </submittedName>
</protein>
<dbReference type="Pfam" id="PF03706">
    <property type="entry name" value="LPG_synthase_TM"/>
    <property type="match status" value="1"/>
</dbReference>
<comment type="caution">
    <text evidence="7">The sequence shown here is derived from an EMBL/GenBank/DDBJ whole genome shotgun (WGS) entry which is preliminary data.</text>
</comment>
<name>A0A327X3I4_LARAB</name>
<feature type="transmembrane region" description="Helical" evidence="6">
    <location>
        <begin position="134"/>
        <end position="156"/>
    </location>
</feature>
<proteinExistence type="predicted"/>
<feature type="transmembrane region" description="Helical" evidence="6">
    <location>
        <begin position="297"/>
        <end position="321"/>
    </location>
</feature>
<comment type="subcellular location">
    <subcellularLocation>
        <location evidence="1">Cell membrane</location>
        <topology evidence="1">Multi-pass membrane protein</topology>
    </subcellularLocation>
</comment>
<evidence type="ECO:0000256" key="6">
    <source>
        <dbReference type="SAM" id="Phobius"/>
    </source>
</evidence>
<evidence type="ECO:0000313" key="7">
    <source>
        <dbReference type="EMBL" id="RAK00239.1"/>
    </source>
</evidence>
<organism evidence="7 8">
    <name type="scientific">Larkinella arboricola</name>
    <dbReference type="NCBI Taxonomy" id="643671"/>
    <lineage>
        <taxon>Bacteria</taxon>
        <taxon>Pseudomonadati</taxon>
        <taxon>Bacteroidota</taxon>
        <taxon>Cytophagia</taxon>
        <taxon>Cytophagales</taxon>
        <taxon>Spirosomataceae</taxon>
        <taxon>Larkinella</taxon>
    </lineage>
</organism>
<feature type="transmembrane region" description="Helical" evidence="6">
    <location>
        <begin position="210"/>
        <end position="231"/>
    </location>
</feature>
<dbReference type="EMBL" id="QLMC01000002">
    <property type="protein sequence ID" value="RAK00239.1"/>
    <property type="molecule type" value="Genomic_DNA"/>
</dbReference>
<feature type="transmembrane region" description="Helical" evidence="6">
    <location>
        <begin position="168"/>
        <end position="189"/>
    </location>
</feature>
<dbReference type="OrthoDB" id="1121314at2"/>
<feature type="transmembrane region" description="Helical" evidence="6">
    <location>
        <begin position="18"/>
        <end position="36"/>
    </location>
</feature>
<evidence type="ECO:0000256" key="3">
    <source>
        <dbReference type="ARBA" id="ARBA00022692"/>
    </source>
</evidence>
<evidence type="ECO:0000256" key="4">
    <source>
        <dbReference type="ARBA" id="ARBA00022989"/>
    </source>
</evidence>
<dbReference type="RefSeq" id="WP_111627994.1">
    <property type="nucleotide sequence ID" value="NZ_QLMC01000002.1"/>
</dbReference>
<gene>
    <name evidence="7" type="ORF">LX87_01938</name>
</gene>
<keyword evidence="3 6" id="KW-0812">Transmembrane</keyword>